<dbReference type="EMBL" id="CP136891">
    <property type="protein sequence ID" value="WOK98390.1"/>
    <property type="molecule type" value="Genomic_DNA"/>
</dbReference>
<feature type="region of interest" description="Disordered" evidence="1">
    <location>
        <begin position="1"/>
        <end position="47"/>
    </location>
</feature>
<sequence>MTSVDHGGSSSEGVMIRNPAKAKGSSSTSAVATGVEEDPLKRISRANGMPNSWASLFKISYKDSNWRSSKDLADKLRRSKTMPKDESKS</sequence>
<accession>A0AAQ3K332</accession>
<evidence type="ECO:0000313" key="3">
    <source>
        <dbReference type="Proteomes" id="UP001327560"/>
    </source>
</evidence>
<organism evidence="2 3">
    <name type="scientific">Canna indica</name>
    <name type="common">Indian-shot</name>
    <dbReference type="NCBI Taxonomy" id="4628"/>
    <lineage>
        <taxon>Eukaryota</taxon>
        <taxon>Viridiplantae</taxon>
        <taxon>Streptophyta</taxon>
        <taxon>Embryophyta</taxon>
        <taxon>Tracheophyta</taxon>
        <taxon>Spermatophyta</taxon>
        <taxon>Magnoliopsida</taxon>
        <taxon>Liliopsida</taxon>
        <taxon>Zingiberales</taxon>
        <taxon>Cannaceae</taxon>
        <taxon>Canna</taxon>
    </lineage>
</organism>
<evidence type="ECO:0000256" key="1">
    <source>
        <dbReference type="SAM" id="MobiDB-lite"/>
    </source>
</evidence>
<dbReference type="AlphaFoldDB" id="A0AAQ3K332"/>
<evidence type="ECO:0000313" key="2">
    <source>
        <dbReference type="EMBL" id="WOK98390.1"/>
    </source>
</evidence>
<protein>
    <submittedName>
        <fullName evidence="2">Uncharacterized protein</fullName>
    </submittedName>
</protein>
<gene>
    <name evidence="2" type="ORF">Cni_G07101</name>
</gene>
<feature type="compositionally biased region" description="Polar residues" evidence="1">
    <location>
        <begin position="1"/>
        <end position="12"/>
    </location>
</feature>
<name>A0AAQ3K332_9LILI</name>
<dbReference type="Proteomes" id="UP001327560">
    <property type="component" value="Chromosome 2"/>
</dbReference>
<proteinExistence type="predicted"/>
<reference evidence="2 3" key="1">
    <citation type="submission" date="2023-10" db="EMBL/GenBank/DDBJ databases">
        <title>Chromosome-scale genome assembly provides insights into flower coloration mechanisms of Canna indica.</title>
        <authorList>
            <person name="Li C."/>
        </authorList>
    </citation>
    <scope>NUCLEOTIDE SEQUENCE [LARGE SCALE GENOMIC DNA]</scope>
    <source>
        <tissue evidence="2">Flower</tissue>
    </source>
</reference>
<keyword evidence="3" id="KW-1185">Reference proteome</keyword>